<evidence type="ECO:0000313" key="4">
    <source>
        <dbReference type="EMBL" id="CAI9769637.1"/>
    </source>
</evidence>
<comment type="similarity">
    <text evidence="1">Belongs to the fasciclin-like AGP family.</text>
</comment>
<accession>A0AAD1ZH08</accession>
<sequence>MEIQQYSCFKMMAYFLPLFCLLLSWSWGVAYSIPTPFAHISPPPSSAVLASEALRNRGYSLFASVLLSLSTTSTNFSGTLLAPPDFAFSFATAKFLNNRSPPPRPSTFLLLYHTIKPPLVLTWLSLSSRPSGDELRTFYNNNCLFLFKNSYSGEISISSSSSENLISAVKIRQPDLYVDDNLTVHGIDGVLDPTFATKCSFPDVDPMTRIHPSKVNRSFLDHAIRALRWRGFNVVATAMAIKRPELLSLSSVTVFAVSDKNFFSRSGGFHYDFQHHVVPGRQHFADLAKLPARGKDFDTLAPNKTILAHSTDGTVTVDGIVVDGTEVYHNRWIVVFSIKTSLDDAIDNHAAVKPPSPDEIPVSGKWAPSPPPFSARSPNTNMIMIPSPPPASFSVEAPNSNETGVSSPVPAPASFSAEASNRNMTGIPSPAPLSPANIPVGFADVPLSETPSPAPSETFFDDSTGAHFGTTPSLAPNLARGIEKEVPANGSLGSPGPAPGPWRDDSHCDINNVASLGVEGADLFCPVTKSRRLKELDSGDGEVSDDVARSQPSISEKESIKVKISENVNIADDLFYYT</sequence>
<keyword evidence="5" id="KW-1185">Reference proteome</keyword>
<dbReference type="InterPro" id="IPR036378">
    <property type="entry name" value="FAS1_dom_sf"/>
</dbReference>
<dbReference type="InterPro" id="IPR000782">
    <property type="entry name" value="FAS1_domain"/>
</dbReference>
<organism evidence="4 5">
    <name type="scientific">Fraxinus pennsylvanica</name>
    <dbReference type="NCBI Taxonomy" id="56036"/>
    <lineage>
        <taxon>Eukaryota</taxon>
        <taxon>Viridiplantae</taxon>
        <taxon>Streptophyta</taxon>
        <taxon>Embryophyta</taxon>
        <taxon>Tracheophyta</taxon>
        <taxon>Spermatophyta</taxon>
        <taxon>Magnoliopsida</taxon>
        <taxon>eudicotyledons</taxon>
        <taxon>Gunneridae</taxon>
        <taxon>Pentapetalae</taxon>
        <taxon>asterids</taxon>
        <taxon>lamiids</taxon>
        <taxon>Lamiales</taxon>
        <taxon>Oleaceae</taxon>
        <taxon>Oleeae</taxon>
        <taxon>Fraxinus</taxon>
    </lineage>
</organism>
<feature type="domain" description="FAS1" evidence="3">
    <location>
        <begin position="79"/>
        <end position="194"/>
    </location>
</feature>
<feature type="signal peptide" evidence="2">
    <location>
        <begin position="1"/>
        <end position="32"/>
    </location>
</feature>
<feature type="chain" id="PRO_5042101661" description="FAS1 domain-containing protein" evidence="2">
    <location>
        <begin position="33"/>
        <end position="578"/>
    </location>
</feature>
<dbReference type="InterPro" id="IPR052806">
    <property type="entry name" value="Fasciclin-like_AGP"/>
</dbReference>
<gene>
    <name evidence="4" type="ORF">FPE_LOCUS16653</name>
</gene>
<dbReference type="PANTHER" id="PTHR33985">
    <property type="entry name" value="OS02G0491300 PROTEIN-RELATED"/>
    <property type="match status" value="1"/>
</dbReference>
<evidence type="ECO:0000256" key="1">
    <source>
        <dbReference type="ARBA" id="ARBA00007843"/>
    </source>
</evidence>
<evidence type="ECO:0000313" key="5">
    <source>
        <dbReference type="Proteomes" id="UP000834106"/>
    </source>
</evidence>
<dbReference type="SMART" id="SM00554">
    <property type="entry name" value="FAS1"/>
    <property type="match status" value="2"/>
</dbReference>
<proteinExistence type="inferred from homology"/>
<dbReference type="SUPFAM" id="SSF82153">
    <property type="entry name" value="FAS1 domain"/>
    <property type="match status" value="2"/>
</dbReference>
<dbReference type="PANTHER" id="PTHR33985:SF20">
    <property type="entry name" value="FAS1 DOMAIN-CONTAINING PROTEIN"/>
    <property type="match status" value="1"/>
</dbReference>
<evidence type="ECO:0000259" key="3">
    <source>
        <dbReference type="SMART" id="SM00554"/>
    </source>
</evidence>
<dbReference type="AlphaFoldDB" id="A0AAD1ZH08"/>
<name>A0AAD1ZH08_9LAMI</name>
<dbReference type="Gene3D" id="2.30.180.10">
    <property type="entry name" value="FAS1 domain"/>
    <property type="match status" value="1"/>
</dbReference>
<dbReference type="EMBL" id="OU503045">
    <property type="protein sequence ID" value="CAI9769637.1"/>
    <property type="molecule type" value="Genomic_DNA"/>
</dbReference>
<feature type="domain" description="FAS1" evidence="3">
    <location>
        <begin position="253"/>
        <end position="345"/>
    </location>
</feature>
<reference evidence="4" key="1">
    <citation type="submission" date="2023-05" db="EMBL/GenBank/DDBJ databases">
        <authorList>
            <person name="Huff M."/>
        </authorList>
    </citation>
    <scope>NUCLEOTIDE SEQUENCE</scope>
</reference>
<protein>
    <recommendedName>
        <fullName evidence="3">FAS1 domain-containing protein</fullName>
    </recommendedName>
</protein>
<keyword evidence="2" id="KW-0732">Signal</keyword>
<evidence type="ECO:0000256" key="2">
    <source>
        <dbReference type="SAM" id="SignalP"/>
    </source>
</evidence>
<dbReference type="Proteomes" id="UP000834106">
    <property type="component" value="Chromosome 10"/>
</dbReference>